<gene>
    <name evidence="1" type="ORF">PCOR1329_LOCUS65358</name>
</gene>
<sequence>MHQCFYEMLGVPEIEGSTAFRKRFFKHAISCADISHGDEEWAKVLRDIYKAYTQAVASPSSLLAPPCSFPRLSFSIGRLWFDICETDLDTASCLVASRWFGGSILRLRQGTQLSRIIFGVEYQDCLQPGGRIFRRSYMV</sequence>
<dbReference type="Proteomes" id="UP001189429">
    <property type="component" value="Unassembled WGS sequence"/>
</dbReference>
<comment type="caution">
    <text evidence="1">The sequence shown here is derived from an EMBL/GenBank/DDBJ whole genome shotgun (WGS) entry which is preliminary data.</text>
</comment>
<proteinExistence type="predicted"/>
<accession>A0ABN9WA04</accession>
<name>A0ABN9WA04_9DINO</name>
<evidence type="ECO:0000313" key="1">
    <source>
        <dbReference type="EMBL" id="CAK0883061.1"/>
    </source>
</evidence>
<keyword evidence="2" id="KW-1185">Reference proteome</keyword>
<dbReference type="EMBL" id="CAUYUJ010018369">
    <property type="protein sequence ID" value="CAK0883061.1"/>
    <property type="molecule type" value="Genomic_DNA"/>
</dbReference>
<protein>
    <submittedName>
        <fullName evidence="1">Uncharacterized protein</fullName>
    </submittedName>
</protein>
<evidence type="ECO:0000313" key="2">
    <source>
        <dbReference type="Proteomes" id="UP001189429"/>
    </source>
</evidence>
<reference evidence="1" key="1">
    <citation type="submission" date="2023-10" db="EMBL/GenBank/DDBJ databases">
        <authorList>
            <person name="Chen Y."/>
            <person name="Shah S."/>
            <person name="Dougan E. K."/>
            <person name="Thang M."/>
            <person name="Chan C."/>
        </authorList>
    </citation>
    <scope>NUCLEOTIDE SEQUENCE [LARGE SCALE GENOMIC DNA]</scope>
</reference>
<organism evidence="1 2">
    <name type="scientific">Prorocentrum cordatum</name>
    <dbReference type="NCBI Taxonomy" id="2364126"/>
    <lineage>
        <taxon>Eukaryota</taxon>
        <taxon>Sar</taxon>
        <taxon>Alveolata</taxon>
        <taxon>Dinophyceae</taxon>
        <taxon>Prorocentrales</taxon>
        <taxon>Prorocentraceae</taxon>
        <taxon>Prorocentrum</taxon>
    </lineage>
</organism>